<dbReference type="EMBL" id="CP039964">
    <property type="protein sequence ID" value="QCO55457.1"/>
    <property type="molecule type" value="Genomic_DNA"/>
</dbReference>
<dbReference type="AlphaFoldDB" id="A0A4P8EF86"/>
<keyword evidence="2" id="KW-1185">Reference proteome</keyword>
<protein>
    <submittedName>
        <fullName evidence="1">Uncharacterized protein</fullName>
    </submittedName>
</protein>
<accession>A0A4P8EF86</accession>
<evidence type="ECO:0000313" key="1">
    <source>
        <dbReference type="EMBL" id="QCO55457.1"/>
    </source>
</evidence>
<dbReference type="KEGG" id="pseb:EOK75_06630"/>
<organism evidence="1 2">
    <name type="scientific">Pseudorhodobacter turbinis</name>
    <dbReference type="NCBI Taxonomy" id="2500533"/>
    <lineage>
        <taxon>Bacteria</taxon>
        <taxon>Pseudomonadati</taxon>
        <taxon>Pseudomonadota</taxon>
        <taxon>Alphaproteobacteria</taxon>
        <taxon>Rhodobacterales</taxon>
        <taxon>Paracoccaceae</taxon>
        <taxon>Pseudorhodobacter</taxon>
    </lineage>
</organism>
<dbReference type="Proteomes" id="UP000298631">
    <property type="component" value="Chromosome"/>
</dbReference>
<dbReference type="RefSeq" id="WP_137193129.1">
    <property type="nucleotide sequence ID" value="NZ_CP039964.1"/>
</dbReference>
<gene>
    <name evidence="1" type="ORF">EOK75_06630</name>
</gene>
<sequence length="63" mass="6777">MTQPLWAPGAARIKGSLIAAFMEQYCPVADYDALWSDMGDANEERRLQGSGAGGLGMMFMSTC</sequence>
<proteinExistence type="predicted"/>
<reference evidence="1 2" key="1">
    <citation type="submission" date="2019-05" db="EMBL/GenBank/DDBJ databases">
        <title>Pseudorhodobacter turbinis sp. nov., isolated from the gut of the Korean turban shell.</title>
        <authorList>
            <person name="Jeong Y.-S."/>
            <person name="Kang W.-R."/>
            <person name="Bae J.-W."/>
        </authorList>
    </citation>
    <scope>NUCLEOTIDE SEQUENCE [LARGE SCALE GENOMIC DNA]</scope>
    <source>
        <strain evidence="1 2">S12M18</strain>
    </source>
</reference>
<name>A0A4P8EF86_9RHOB</name>
<evidence type="ECO:0000313" key="2">
    <source>
        <dbReference type="Proteomes" id="UP000298631"/>
    </source>
</evidence>